<accession>A0AA41XEQ1</accession>
<dbReference type="InterPro" id="IPR036250">
    <property type="entry name" value="AcylCo_DH-like_C"/>
</dbReference>
<dbReference type="Gene3D" id="1.20.140.10">
    <property type="entry name" value="Butyryl-CoA Dehydrogenase, subunit A, domain 3"/>
    <property type="match status" value="1"/>
</dbReference>
<evidence type="ECO:0000313" key="4">
    <source>
        <dbReference type="EMBL" id="MCS5726617.1"/>
    </source>
</evidence>
<dbReference type="Gene3D" id="2.40.110.10">
    <property type="entry name" value="Butyryl-CoA Dehydrogenase, subunit A, domain 2"/>
    <property type="match status" value="1"/>
</dbReference>
<dbReference type="EMBL" id="JANLCK010000006">
    <property type="protein sequence ID" value="MCS5726617.1"/>
    <property type="molecule type" value="Genomic_DNA"/>
</dbReference>
<feature type="domain" description="Acyl-CoA dehydrogenase/oxidase N-terminal" evidence="2">
    <location>
        <begin position="41"/>
        <end position="107"/>
    </location>
</feature>
<dbReference type="SUPFAM" id="SSF47203">
    <property type="entry name" value="Acyl-CoA dehydrogenase C-terminal domain-like"/>
    <property type="match status" value="1"/>
</dbReference>
<dbReference type="RefSeq" id="WP_259529222.1">
    <property type="nucleotide sequence ID" value="NZ_JANLCK010000006.1"/>
</dbReference>
<dbReference type="PIRSF" id="PIRSF016578">
    <property type="entry name" value="HsaA"/>
    <property type="match status" value="1"/>
</dbReference>
<dbReference type="PANTHER" id="PTHR43884">
    <property type="entry name" value="ACYL-COA DEHYDROGENASE"/>
    <property type="match status" value="1"/>
</dbReference>
<evidence type="ECO:0000256" key="1">
    <source>
        <dbReference type="ARBA" id="ARBA00023002"/>
    </source>
</evidence>
<dbReference type="SUPFAM" id="SSF56645">
    <property type="entry name" value="Acyl-CoA dehydrogenase NM domain-like"/>
    <property type="match status" value="1"/>
</dbReference>
<proteinExistence type="predicted"/>
<dbReference type="InterPro" id="IPR037069">
    <property type="entry name" value="AcylCoA_DH/ox_N_sf"/>
</dbReference>
<dbReference type="InterPro" id="IPR013786">
    <property type="entry name" value="AcylCoA_DH/ox_N"/>
</dbReference>
<dbReference type="GO" id="GO:0003995">
    <property type="term" value="F:acyl-CoA dehydrogenase activity"/>
    <property type="evidence" value="ECO:0007669"/>
    <property type="project" value="TreeGrafter"/>
</dbReference>
<dbReference type="InterPro" id="IPR013107">
    <property type="entry name" value="Acyl-CoA_DH_C"/>
</dbReference>
<dbReference type="Gene3D" id="1.10.540.10">
    <property type="entry name" value="Acyl-CoA dehydrogenase/oxidase, N-terminal domain"/>
    <property type="match status" value="1"/>
</dbReference>
<organism evidence="4 5">
    <name type="scientific">Herbiconiux oxytropis</name>
    <dbReference type="NCBI Taxonomy" id="2970915"/>
    <lineage>
        <taxon>Bacteria</taxon>
        <taxon>Bacillati</taxon>
        <taxon>Actinomycetota</taxon>
        <taxon>Actinomycetes</taxon>
        <taxon>Micrococcales</taxon>
        <taxon>Microbacteriaceae</taxon>
        <taxon>Herbiconiux</taxon>
    </lineage>
</organism>
<dbReference type="InterPro" id="IPR009100">
    <property type="entry name" value="AcylCoA_DH/oxidase_NM_dom_sf"/>
</dbReference>
<dbReference type="Pfam" id="PF08028">
    <property type="entry name" value="Acyl-CoA_dh_2"/>
    <property type="match status" value="1"/>
</dbReference>
<dbReference type="GO" id="GO:0050660">
    <property type="term" value="F:flavin adenine dinucleotide binding"/>
    <property type="evidence" value="ECO:0007669"/>
    <property type="project" value="InterPro"/>
</dbReference>
<evidence type="ECO:0000259" key="3">
    <source>
        <dbReference type="Pfam" id="PF08028"/>
    </source>
</evidence>
<dbReference type="Proteomes" id="UP001165587">
    <property type="component" value="Unassembled WGS sequence"/>
</dbReference>
<evidence type="ECO:0000313" key="5">
    <source>
        <dbReference type="Proteomes" id="UP001165587"/>
    </source>
</evidence>
<evidence type="ECO:0000259" key="2">
    <source>
        <dbReference type="Pfam" id="PF02771"/>
    </source>
</evidence>
<protein>
    <submittedName>
        <fullName evidence="4">Acyl-CoA dehydrogenase family protein</fullName>
    </submittedName>
</protein>
<dbReference type="InterPro" id="IPR046373">
    <property type="entry name" value="Acyl-CoA_Oxase/DH_mid-dom_sf"/>
</dbReference>
<dbReference type="PANTHER" id="PTHR43884:SF12">
    <property type="entry name" value="ISOVALERYL-COA DEHYDROGENASE, MITOCHONDRIAL-RELATED"/>
    <property type="match status" value="1"/>
</dbReference>
<dbReference type="AlphaFoldDB" id="A0AA41XEQ1"/>
<reference evidence="4" key="1">
    <citation type="submission" date="2022-08" db="EMBL/GenBank/DDBJ databases">
        <authorList>
            <person name="Deng Y."/>
            <person name="Han X.-F."/>
            <person name="Zhang Y.-Q."/>
        </authorList>
    </citation>
    <scope>NUCLEOTIDE SEQUENCE</scope>
    <source>
        <strain evidence="4">CPCC 203407</strain>
    </source>
</reference>
<keyword evidence="1" id="KW-0560">Oxidoreductase</keyword>
<gene>
    <name evidence="4" type="ORF">N1028_12015</name>
</gene>
<comment type="caution">
    <text evidence="4">The sequence shown here is derived from an EMBL/GenBank/DDBJ whole genome shotgun (WGS) entry which is preliminary data.</text>
</comment>
<name>A0AA41XEQ1_9MICO</name>
<sequence length="399" mass="42330">MPVSTAPHTAAPRTALHVSDDFEPLMERLDAILPLIAESGAQNDLDGRLTPEVEEALAATGIYGMTVPAELGGYEFSPTQVIKAVERIAAADASTAWVTMALQMETGSTAAYLDPAAARELYAHGLPLHAGQGTKPGTAVPVEGGYRLSGSWSFASGMHQATRLQTAALVRETGESLMITVPAGSATLIDNWDVMGLKATGSIDYDLDDVFVPAEHAWPAATMEPRTGGALYRIGIVNLSGLGHAGWALGVARRMLDEMAELARRKTGSRGATVDSAHFYADYAKAEAKARSARAWLLEVWADNEATLAAGLPLSAEQETLIRLALSNATWMAHEVTMTVYTWAGTAALRSGDLQRYFRDMHAGTQHVTSGPGVVQGCGQMLAGLAPGKRWMFLDLVPA</sequence>
<feature type="domain" description="Acyl-CoA dehydrogenase C-terminal" evidence="3">
    <location>
        <begin position="242"/>
        <end position="368"/>
    </location>
</feature>
<keyword evidence="5" id="KW-1185">Reference proteome</keyword>
<dbReference type="Pfam" id="PF02771">
    <property type="entry name" value="Acyl-CoA_dh_N"/>
    <property type="match status" value="1"/>
</dbReference>